<feature type="transmembrane region" description="Helical" evidence="9">
    <location>
        <begin position="104"/>
        <end position="125"/>
    </location>
</feature>
<organism evidence="10 11">
    <name type="scientific">Candidatus Schmidhempelia bombi str. Bimp</name>
    <dbReference type="NCBI Taxonomy" id="1387197"/>
    <lineage>
        <taxon>Bacteria</taxon>
        <taxon>Pseudomonadati</taxon>
        <taxon>Pseudomonadota</taxon>
        <taxon>Gammaproteobacteria</taxon>
        <taxon>Orbales</taxon>
        <taxon>Orbaceae</taxon>
        <taxon>Candidatus Schmidhempelia</taxon>
    </lineage>
</organism>
<evidence type="ECO:0000256" key="6">
    <source>
        <dbReference type="ARBA" id="ARBA00022989"/>
    </source>
</evidence>
<keyword evidence="7 8" id="KW-0472">Membrane</keyword>
<comment type="function">
    <text evidence="8">Involved in formation of the rod shape of the cell. May also contribute to regulation of formation of penicillin-binding proteins.</text>
</comment>
<feature type="transmembrane region" description="Helical" evidence="9">
    <location>
        <begin position="72"/>
        <end position="92"/>
    </location>
</feature>
<feature type="transmembrane region" description="Helical" evidence="9">
    <location>
        <begin position="39"/>
        <end position="66"/>
    </location>
</feature>
<gene>
    <name evidence="10" type="primary">mreD</name>
    <name evidence="10" type="ORF">O970_04465</name>
</gene>
<dbReference type="RefSeq" id="WP_024495955.1">
    <property type="nucleotide sequence ID" value="NZ_AWGA01000046.1"/>
</dbReference>
<keyword evidence="5 8" id="KW-0133">Cell shape</keyword>
<evidence type="ECO:0000313" key="10">
    <source>
        <dbReference type="EMBL" id="TEA27306.1"/>
    </source>
</evidence>
<dbReference type="InterPro" id="IPR007227">
    <property type="entry name" value="Cell_shape_determining_MreD"/>
</dbReference>
<dbReference type="PANTHER" id="PTHR37484">
    <property type="entry name" value="ROD SHAPE-DETERMINING PROTEIN MRED"/>
    <property type="match status" value="1"/>
</dbReference>
<keyword evidence="3 8" id="KW-1003">Cell membrane</keyword>
<dbReference type="PANTHER" id="PTHR37484:SF1">
    <property type="entry name" value="ROD SHAPE-DETERMINING PROTEIN MRED"/>
    <property type="match status" value="1"/>
</dbReference>
<evidence type="ECO:0000256" key="5">
    <source>
        <dbReference type="ARBA" id="ARBA00022960"/>
    </source>
</evidence>
<dbReference type="Proteomes" id="UP000506160">
    <property type="component" value="Unassembled WGS sequence"/>
</dbReference>
<feature type="transmembrane region" description="Helical" evidence="9">
    <location>
        <begin position="12"/>
        <end position="32"/>
    </location>
</feature>
<dbReference type="InterPro" id="IPR026034">
    <property type="entry name" value="MreD_proteobac"/>
</dbReference>
<dbReference type="AlphaFoldDB" id="A0AB94ID06"/>
<dbReference type="GO" id="GO:0008360">
    <property type="term" value="P:regulation of cell shape"/>
    <property type="evidence" value="ECO:0007669"/>
    <property type="project" value="UniProtKB-UniRule"/>
</dbReference>
<keyword evidence="11" id="KW-1185">Reference proteome</keyword>
<evidence type="ECO:0000256" key="2">
    <source>
        <dbReference type="ARBA" id="ARBA00007776"/>
    </source>
</evidence>
<feature type="transmembrane region" description="Helical" evidence="9">
    <location>
        <begin position="131"/>
        <end position="153"/>
    </location>
</feature>
<evidence type="ECO:0000256" key="3">
    <source>
        <dbReference type="ARBA" id="ARBA00022475"/>
    </source>
</evidence>
<comment type="caution">
    <text evidence="10">The sequence shown here is derived from an EMBL/GenBank/DDBJ whole genome shotgun (WGS) entry which is preliminary data.</text>
</comment>
<name>A0AB94ID06_9GAMM</name>
<dbReference type="Pfam" id="PF04093">
    <property type="entry name" value="MreD"/>
    <property type="match status" value="1"/>
</dbReference>
<proteinExistence type="inferred from homology"/>
<dbReference type="EMBL" id="AWGA01000046">
    <property type="protein sequence ID" value="TEA27306.1"/>
    <property type="molecule type" value="Genomic_DNA"/>
</dbReference>
<protein>
    <recommendedName>
        <fullName evidence="8">Rod shape-determining protein MreD</fullName>
    </recommendedName>
</protein>
<accession>A0AB94ID06</accession>
<comment type="similarity">
    <text evidence="2 8">Belongs to the MreD family.</text>
</comment>
<reference evidence="10 11" key="1">
    <citation type="journal article" date="2014" name="Appl. Environ. Microbiol.">
        <title>Genomic features of a bumble bee symbiont reflect its host environment.</title>
        <authorList>
            <person name="Martinson V.G."/>
            <person name="Magoc T."/>
            <person name="Koch H."/>
            <person name="Salzberg S.L."/>
            <person name="Moran N.A."/>
        </authorList>
    </citation>
    <scope>NUCLEOTIDE SEQUENCE [LARGE SCALE GENOMIC DNA]</scope>
    <source>
        <strain evidence="10 11">Bimp</strain>
    </source>
</reference>
<keyword evidence="8" id="KW-0997">Cell inner membrane</keyword>
<dbReference type="PIRSF" id="PIRSF018472">
    <property type="entry name" value="MreD_proteobac"/>
    <property type="match status" value="1"/>
</dbReference>
<comment type="subcellular location">
    <subcellularLocation>
        <location evidence="8">Cell inner membrane</location>
    </subcellularLocation>
    <subcellularLocation>
        <location evidence="1">Cell membrane</location>
        <topology evidence="1">Multi-pass membrane protein</topology>
    </subcellularLocation>
</comment>
<keyword evidence="4 9" id="KW-0812">Transmembrane</keyword>
<keyword evidence="6 9" id="KW-1133">Transmembrane helix</keyword>
<evidence type="ECO:0000256" key="7">
    <source>
        <dbReference type="ARBA" id="ARBA00023136"/>
    </source>
</evidence>
<evidence type="ECO:0000256" key="8">
    <source>
        <dbReference type="PIRNR" id="PIRNR018472"/>
    </source>
</evidence>
<evidence type="ECO:0000256" key="9">
    <source>
        <dbReference type="SAM" id="Phobius"/>
    </source>
</evidence>
<evidence type="ECO:0000313" key="11">
    <source>
        <dbReference type="Proteomes" id="UP000506160"/>
    </source>
</evidence>
<evidence type="ECO:0000256" key="1">
    <source>
        <dbReference type="ARBA" id="ARBA00004651"/>
    </source>
</evidence>
<sequence>MNNRAAHNRWIIWLLLLVGILLQIMPWSSTIYMIKPNWLLLILVYWTLALPNCIGIAMAFFIGIVLDLFSGTVLGGHAFALSIIAYLSLFKFQLIRNLAIWQQLLIIILLSICYDLLLFFIEILINHSITMIPMLFLSSIVNGILWPWVFLLMRQIRRHFWIY</sequence>
<dbReference type="NCBIfam" id="TIGR03426">
    <property type="entry name" value="shape_MreD"/>
    <property type="match status" value="1"/>
</dbReference>
<evidence type="ECO:0000256" key="4">
    <source>
        <dbReference type="ARBA" id="ARBA00022692"/>
    </source>
</evidence>
<dbReference type="GO" id="GO:0005886">
    <property type="term" value="C:plasma membrane"/>
    <property type="evidence" value="ECO:0007669"/>
    <property type="project" value="UniProtKB-SubCell"/>
</dbReference>